<dbReference type="Pfam" id="PF07963">
    <property type="entry name" value="N_methyl"/>
    <property type="match status" value="1"/>
</dbReference>
<evidence type="ECO:0000313" key="4">
    <source>
        <dbReference type="EMBL" id="MBD7983021.1"/>
    </source>
</evidence>
<protein>
    <submittedName>
        <fullName evidence="4">Prepilin-type N-terminal cleavage/methylation domain-containing protein</fullName>
    </submittedName>
</protein>
<keyword evidence="3" id="KW-1133">Transmembrane helix</keyword>
<proteinExistence type="predicted"/>
<dbReference type="NCBIfam" id="TIGR02532">
    <property type="entry name" value="IV_pilin_GFxxxE"/>
    <property type="match status" value="1"/>
</dbReference>
<reference evidence="4 5" key="1">
    <citation type="submission" date="2020-08" db="EMBL/GenBank/DDBJ databases">
        <title>A Genomic Blueprint of the Chicken Gut Microbiome.</title>
        <authorList>
            <person name="Gilroy R."/>
            <person name="Ravi A."/>
            <person name="Getino M."/>
            <person name="Pursley I."/>
            <person name="Horton D.L."/>
            <person name="Alikhan N.-F."/>
            <person name="Baker D."/>
            <person name="Gharbi K."/>
            <person name="Hall N."/>
            <person name="Watson M."/>
            <person name="Adriaenssens E.M."/>
            <person name="Foster-Nyarko E."/>
            <person name="Jarju S."/>
            <person name="Secka A."/>
            <person name="Antonio M."/>
            <person name="Oren A."/>
            <person name="Chaudhuri R."/>
            <person name="La Ragione R.M."/>
            <person name="Hildebrand F."/>
            <person name="Pallen M.J."/>
        </authorList>
    </citation>
    <scope>NUCLEOTIDE SEQUENCE [LARGE SCALE GENOMIC DNA]</scope>
    <source>
        <strain evidence="4 5">Sa2YVA2</strain>
    </source>
</reference>
<sequence>MLWKERGMTLVEVLVTLLLSSLIIVLISTTIMISMKYNIAESKKTQMQQEANYIITDIQRIHRQYSCYEIIENEVDEEWIIKDCINNKNISIYNSYPFAIKLSESGKIYTKRNVNDESESLYNAKYPLTVTVSLNSNPSLKVDIKSLIFRYEDS</sequence>
<dbReference type="PROSITE" id="PS00409">
    <property type="entry name" value="PROKAR_NTER_METHYL"/>
    <property type="match status" value="1"/>
</dbReference>
<name>A0ABR8U4Q5_9BACL</name>
<dbReference type="EMBL" id="JACSQN010000001">
    <property type="protein sequence ID" value="MBD7983021.1"/>
    <property type="molecule type" value="Genomic_DNA"/>
</dbReference>
<comment type="caution">
    <text evidence="4">The sequence shown here is derived from an EMBL/GenBank/DDBJ whole genome shotgun (WGS) entry which is preliminary data.</text>
</comment>
<evidence type="ECO:0000256" key="2">
    <source>
        <dbReference type="ARBA" id="ARBA00023287"/>
    </source>
</evidence>
<comment type="subcellular location">
    <subcellularLocation>
        <location evidence="1">Cell surface</location>
    </subcellularLocation>
</comment>
<accession>A0ABR8U4Q5</accession>
<dbReference type="Proteomes" id="UP000626786">
    <property type="component" value="Unassembled WGS sequence"/>
</dbReference>
<gene>
    <name evidence="4" type="ORF">H9649_00395</name>
</gene>
<feature type="transmembrane region" description="Helical" evidence="3">
    <location>
        <begin position="13"/>
        <end position="34"/>
    </location>
</feature>
<keyword evidence="3" id="KW-0472">Membrane</keyword>
<dbReference type="RefSeq" id="WP_191692669.1">
    <property type="nucleotide sequence ID" value="NZ_JACSQN010000001.1"/>
</dbReference>
<keyword evidence="5" id="KW-1185">Reference proteome</keyword>
<keyword evidence="3" id="KW-0812">Transmembrane</keyword>
<evidence type="ECO:0000313" key="5">
    <source>
        <dbReference type="Proteomes" id="UP000626786"/>
    </source>
</evidence>
<evidence type="ECO:0000256" key="3">
    <source>
        <dbReference type="SAM" id="Phobius"/>
    </source>
</evidence>
<organism evidence="4 5">
    <name type="scientific">Sporosarcina quadrami</name>
    <dbReference type="NCBI Taxonomy" id="2762234"/>
    <lineage>
        <taxon>Bacteria</taxon>
        <taxon>Bacillati</taxon>
        <taxon>Bacillota</taxon>
        <taxon>Bacilli</taxon>
        <taxon>Bacillales</taxon>
        <taxon>Caryophanaceae</taxon>
        <taxon>Sporosarcina</taxon>
    </lineage>
</organism>
<evidence type="ECO:0000256" key="1">
    <source>
        <dbReference type="ARBA" id="ARBA00004241"/>
    </source>
</evidence>
<keyword evidence="2" id="KW-0178">Competence</keyword>
<dbReference type="InterPro" id="IPR012902">
    <property type="entry name" value="N_methyl_site"/>
</dbReference>